<evidence type="ECO:0000259" key="8">
    <source>
        <dbReference type="PROSITE" id="PS51061"/>
    </source>
</evidence>
<dbReference type="Pfam" id="PF01424">
    <property type="entry name" value="R3H"/>
    <property type="match status" value="1"/>
</dbReference>
<feature type="compositionally biased region" description="Basic and acidic residues" evidence="7">
    <location>
        <begin position="285"/>
        <end position="302"/>
    </location>
</feature>
<dbReference type="InterPro" id="IPR038247">
    <property type="entry name" value="Jag_N_dom_sf"/>
</dbReference>
<dbReference type="GO" id="GO:0009252">
    <property type="term" value="P:peptidoglycan biosynthetic process"/>
    <property type="evidence" value="ECO:0007669"/>
    <property type="project" value="UniProtKB-UniRule"/>
</dbReference>
<evidence type="ECO:0000313" key="9">
    <source>
        <dbReference type="EMBL" id="KUE76048.1"/>
    </source>
</evidence>
<protein>
    <recommendedName>
        <fullName evidence="6">RNA-binding protein KhpB</fullName>
    </recommendedName>
    <alternativeName>
        <fullName evidence="6">RNA-binding protein EloR</fullName>
    </alternativeName>
</protein>
<dbReference type="SMART" id="SM01245">
    <property type="entry name" value="Jag_N"/>
    <property type="match status" value="1"/>
</dbReference>
<dbReference type="GO" id="GO:0071555">
    <property type="term" value="P:cell wall organization"/>
    <property type="evidence" value="ECO:0007669"/>
    <property type="project" value="UniProtKB-KW"/>
</dbReference>
<gene>
    <name evidence="6" type="primary">khpB</name>
    <name evidence="6" type="synonym">eloR</name>
    <name evidence="9" type="ORF">ASJ35_10755</name>
    <name evidence="10" type="ORF">FYJ76_12840</name>
    <name evidence="12" type="ORF">GMD52_02145</name>
    <name evidence="11" type="ORF">GMD59_14585</name>
</gene>
<dbReference type="InterPro" id="IPR001374">
    <property type="entry name" value="R3H_dom"/>
</dbReference>
<keyword evidence="1 6" id="KW-0963">Cytoplasm</keyword>
<keyword evidence="4 6" id="KW-0143">Chaperone</keyword>
<dbReference type="Proteomes" id="UP000431913">
    <property type="component" value="Unassembled WGS sequence"/>
</dbReference>
<dbReference type="Proteomes" id="UP000053433">
    <property type="component" value="Unassembled WGS sequence"/>
</dbReference>
<feature type="compositionally biased region" description="Gly residues" evidence="7">
    <location>
        <begin position="273"/>
        <end position="284"/>
    </location>
</feature>
<comment type="subcellular location">
    <subcellularLocation>
        <location evidence="6">Cytoplasm</location>
    </subcellularLocation>
</comment>
<dbReference type="InterPro" id="IPR034079">
    <property type="entry name" value="R3H_KhpB"/>
</dbReference>
<comment type="subunit">
    <text evidence="6">Forms a complex with KhpA.</text>
</comment>
<dbReference type="Gene3D" id="3.30.300.20">
    <property type="match status" value="1"/>
</dbReference>
<dbReference type="SMART" id="SM00393">
    <property type="entry name" value="R3H"/>
    <property type="match status" value="1"/>
</dbReference>
<evidence type="ECO:0000256" key="6">
    <source>
        <dbReference type="HAMAP-Rule" id="MF_00867"/>
    </source>
</evidence>
<dbReference type="SUPFAM" id="SSF82708">
    <property type="entry name" value="R3H domain"/>
    <property type="match status" value="1"/>
</dbReference>
<dbReference type="GO" id="GO:0005737">
    <property type="term" value="C:cytoplasm"/>
    <property type="evidence" value="ECO:0007669"/>
    <property type="project" value="UniProtKB-SubCell"/>
</dbReference>
<dbReference type="CDD" id="cd02414">
    <property type="entry name" value="KH-II_Jag"/>
    <property type="match status" value="1"/>
</dbReference>
<dbReference type="RefSeq" id="WP_058723302.1">
    <property type="nucleotide sequence ID" value="NZ_CATXDA010000036.1"/>
</dbReference>
<name>A0A0W7TQD8_9FIRM</name>
<evidence type="ECO:0000313" key="12">
    <source>
        <dbReference type="EMBL" id="MTS50344.1"/>
    </source>
</evidence>
<dbReference type="InterPro" id="IPR039247">
    <property type="entry name" value="KhpB"/>
</dbReference>
<evidence type="ECO:0000313" key="14">
    <source>
        <dbReference type="Proteomes" id="UP000431913"/>
    </source>
</evidence>
<dbReference type="CDD" id="cd02644">
    <property type="entry name" value="R3H_jag"/>
    <property type="match status" value="1"/>
</dbReference>
<dbReference type="PROSITE" id="PS51061">
    <property type="entry name" value="R3H"/>
    <property type="match status" value="1"/>
</dbReference>
<evidence type="ECO:0000256" key="3">
    <source>
        <dbReference type="ARBA" id="ARBA00022960"/>
    </source>
</evidence>
<dbReference type="EMBL" id="LMUA01000013">
    <property type="protein sequence ID" value="KUE76048.1"/>
    <property type="molecule type" value="Genomic_DNA"/>
</dbReference>
<dbReference type="HAMAP" id="MF_00867">
    <property type="entry name" value="KhpB"/>
    <property type="match status" value="1"/>
</dbReference>
<evidence type="ECO:0000256" key="2">
    <source>
        <dbReference type="ARBA" id="ARBA00022884"/>
    </source>
</evidence>
<evidence type="ECO:0000313" key="11">
    <source>
        <dbReference type="EMBL" id="MTS28502.1"/>
    </source>
</evidence>
<dbReference type="GO" id="GO:0008360">
    <property type="term" value="P:regulation of cell shape"/>
    <property type="evidence" value="ECO:0007669"/>
    <property type="project" value="UniProtKB-KW"/>
</dbReference>
<evidence type="ECO:0000256" key="7">
    <source>
        <dbReference type="SAM" id="MobiDB-lite"/>
    </source>
</evidence>
<comment type="similarity">
    <text evidence="6">Belongs to the KhpB RNA-binding protein family.</text>
</comment>
<dbReference type="InterPro" id="IPR015946">
    <property type="entry name" value="KH_dom-like_a/b"/>
</dbReference>
<accession>A0A0W7TQD8</accession>
<reference evidence="9 13" key="1">
    <citation type="submission" date="2015-10" db="EMBL/GenBank/DDBJ databases">
        <title>A novel member of the family Ruminococcaceae isolated from human faeces.</title>
        <authorList>
            <person name="Shkoporov A.N."/>
            <person name="Chaplin A.V."/>
            <person name="Motuzova O.V."/>
            <person name="Kafarskaia L.I."/>
            <person name="Efimov B.A."/>
        </authorList>
    </citation>
    <scope>NUCLEOTIDE SEQUENCE [LARGE SCALE GENOMIC DNA]</scope>
    <source>
        <strain evidence="9 13">668</strain>
    </source>
</reference>
<feature type="region of interest" description="Disordered" evidence="7">
    <location>
        <begin position="55"/>
        <end position="106"/>
    </location>
</feature>
<feature type="region of interest" description="Disordered" evidence="7">
    <location>
        <begin position="243"/>
        <end position="347"/>
    </location>
</feature>
<evidence type="ECO:0000313" key="13">
    <source>
        <dbReference type="Proteomes" id="UP000053433"/>
    </source>
</evidence>
<evidence type="ECO:0000313" key="16">
    <source>
        <dbReference type="Proteomes" id="UP000472755"/>
    </source>
</evidence>
<sequence length="347" mass="37067">MREVIKTGRTVEDATELALAELGVSAEEAGIEVLELPQRRLFKSIPAKVRAYVEDEEVPEAPAPKEEKPLPKAAPKAAELPDAPKAGAPAAQPEQAQPAAGPVEEPIDLEQNPKAREAVEYLKEICAKMGAQGLTITPVKQGEATILKVEGESAGTLIGHRGEVMEALSYLTSLVANRAGGDYMKIGLDINHYRSKREANLTALAKRIGAKVARTGRGHTLEPMNPYERRIIHSAISEMEGVKSESIGEGANRRVVISSTNPSARPPRDNRGGKGGKGGRPAGRGGRDGARGPRPPRKDGEYAARTSTPAREFADRPRDPSAAPTVPKRTETINDGADLPLYGKIEL</sequence>
<dbReference type="EMBL" id="WMZU01000028">
    <property type="protein sequence ID" value="MTS28502.1"/>
    <property type="molecule type" value="Genomic_DNA"/>
</dbReference>
<reference evidence="15 16" key="2">
    <citation type="journal article" date="2019" name="Nat. Med.">
        <title>A library of human gut bacterial isolates paired with longitudinal multiomics data enables mechanistic microbiome research.</title>
        <authorList>
            <person name="Poyet M."/>
            <person name="Groussin M."/>
            <person name="Gibbons S.M."/>
            <person name="Avila-Pacheco J."/>
            <person name="Jiang X."/>
            <person name="Kearney S.M."/>
            <person name="Perrotta A.R."/>
            <person name="Berdy B."/>
            <person name="Zhao S."/>
            <person name="Lieberman T.D."/>
            <person name="Swanson P.K."/>
            <person name="Smith M."/>
            <person name="Roesemann S."/>
            <person name="Alexander J.E."/>
            <person name="Rich S.A."/>
            <person name="Livny J."/>
            <person name="Vlamakis H."/>
            <person name="Clish C."/>
            <person name="Bullock K."/>
            <person name="Deik A."/>
            <person name="Scott J."/>
            <person name="Pierce K.A."/>
            <person name="Xavier R.J."/>
            <person name="Alm E.J."/>
        </authorList>
    </citation>
    <scope>NUCLEOTIDE SEQUENCE [LARGE SCALE GENOMIC DNA]</scope>
    <source>
        <strain evidence="11 16">BIOML-A4</strain>
        <strain evidence="12 15">BIOML-A7</strain>
    </source>
</reference>
<feature type="compositionally biased region" description="Low complexity" evidence="7">
    <location>
        <begin position="71"/>
        <end position="104"/>
    </location>
</feature>
<evidence type="ECO:0000256" key="5">
    <source>
        <dbReference type="ARBA" id="ARBA00023316"/>
    </source>
</evidence>
<dbReference type="GO" id="GO:0003723">
    <property type="term" value="F:RNA binding"/>
    <property type="evidence" value="ECO:0007669"/>
    <property type="project" value="UniProtKB-UniRule"/>
</dbReference>
<dbReference type="Proteomes" id="UP000449193">
    <property type="component" value="Unassembled WGS sequence"/>
</dbReference>
<dbReference type="AlphaFoldDB" id="A0A0W7TQD8"/>
<reference evidence="10 14" key="3">
    <citation type="submission" date="2019-08" db="EMBL/GenBank/DDBJ databases">
        <title>In-depth cultivation of the pig gut microbiome towards novel bacterial diversity and tailored functional studies.</title>
        <authorList>
            <person name="Wylensek D."/>
            <person name="Hitch T.C.A."/>
            <person name="Clavel T."/>
        </authorList>
    </citation>
    <scope>NUCLEOTIDE SEQUENCE [LARGE SCALE GENOMIC DNA]</scope>
    <source>
        <strain evidence="10 14">WCA3-601-WT-6J</strain>
    </source>
</reference>
<comment type="caution">
    <text evidence="6">Lacks conserved residue(s) required for the propagation of feature annotation.</text>
</comment>
<dbReference type="InterPro" id="IPR032782">
    <property type="entry name" value="KhpB_N"/>
</dbReference>
<proteinExistence type="inferred from homology"/>
<feature type="domain" description="R3H" evidence="8">
    <location>
        <begin position="195"/>
        <end position="261"/>
    </location>
</feature>
<comment type="caution">
    <text evidence="9">The sequence shown here is derived from an EMBL/GenBank/DDBJ whole genome shotgun (WGS) entry which is preliminary data.</text>
</comment>
<evidence type="ECO:0000256" key="1">
    <source>
        <dbReference type="ARBA" id="ARBA00022490"/>
    </source>
</evidence>
<keyword evidence="5 6" id="KW-0961">Cell wall biogenesis/degradation</keyword>
<dbReference type="InterPro" id="IPR038008">
    <property type="entry name" value="Jag_KH"/>
</dbReference>
<comment type="domain">
    <text evidence="6">Has an N-terminal Jag-N domain and 2 RNA-binding domains (KH and R3H).</text>
</comment>
<evidence type="ECO:0000256" key="4">
    <source>
        <dbReference type="ARBA" id="ARBA00023186"/>
    </source>
</evidence>
<keyword evidence="2 6" id="KW-0694">RNA-binding</keyword>
<keyword evidence="3 6" id="KW-0133">Cell shape</keyword>
<dbReference type="Gene3D" id="3.30.30.80">
    <property type="entry name" value="probable RNA-binding protein from clostridium symbiosum atcc 14940"/>
    <property type="match status" value="1"/>
</dbReference>
<dbReference type="Proteomes" id="UP000472755">
    <property type="component" value="Unassembled WGS sequence"/>
</dbReference>
<organism evidence="9 13">
    <name type="scientific">Ruthenibacterium lactatiformans</name>
    <dbReference type="NCBI Taxonomy" id="1550024"/>
    <lineage>
        <taxon>Bacteria</taxon>
        <taxon>Bacillati</taxon>
        <taxon>Bacillota</taxon>
        <taxon>Clostridia</taxon>
        <taxon>Eubacteriales</taxon>
        <taxon>Oscillospiraceae</taxon>
        <taxon>Ruthenibacterium</taxon>
    </lineage>
</organism>
<dbReference type="Gene3D" id="3.30.1370.50">
    <property type="entry name" value="R3H-like domain"/>
    <property type="match status" value="1"/>
</dbReference>
<dbReference type="Pfam" id="PF14804">
    <property type="entry name" value="Jag_N"/>
    <property type="match status" value="1"/>
</dbReference>
<dbReference type="EMBL" id="WMZR01000002">
    <property type="protein sequence ID" value="MTS50344.1"/>
    <property type="molecule type" value="Genomic_DNA"/>
</dbReference>
<comment type="function">
    <text evidence="6">A probable RNA chaperone. Forms a complex with KhpA which binds to cellular RNA and controls its expression. Plays a role in peptidoglycan (PG) homeostasis and cell length regulation.</text>
</comment>
<evidence type="ECO:0000313" key="10">
    <source>
        <dbReference type="EMBL" id="MST92804.1"/>
    </source>
</evidence>
<dbReference type="NCBIfam" id="NF041568">
    <property type="entry name" value="Jag_EloR"/>
    <property type="match status" value="1"/>
</dbReference>
<evidence type="ECO:0000313" key="15">
    <source>
        <dbReference type="Proteomes" id="UP000449193"/>
    </source>
</evidence>
<dbReference type="InterPro" id="IPR036867">
    <property type="entry name" value="R3H_dom_sf"/>
</dbReference>
<dbReference type="PANTHER" id="PTHR35800:SF1">
    <property type="entry name" value="RNA-BINDING PROTEIN KHPB"/>
    <property type="match status" value="1"/>
</dbReference>
<dbReference type="EMBL" id="VUNJ01000015">
    <property type="protein sequence ID" value="MST92804.1"/>
    <property type="molecule type" value="Genomic_DNA"/>
</dbReference>
<dbReference type="PANTHER" id="PTHR35800">
    <property type="entry name" value="PROTEIN JAG"/>
    <property type="match status" value="1"/>
</dbReference>